<feature type="transmembrane region" description="Helical" evidence="1">
    <location>
        <begin position="897"/>
        <end position="917"/>
    </location>
</feature>
<dbReference type="AlphaFoldDB" id="A0A3N1Y6K8"/>
<keyword evidence="3" id="KW-1185">Reference proteome</keyword>
<feature type="transmembrane region" description="Helical" evidence="1">
    <location>
        <begin position="871"/>
        <end position="890"/>
    </location>
</feature>
<dbReference type="Gene3D" id="1.20.1640.10">
    <property type="entry name" value="Multidrug efflux transporter AcrB transmembrane domain"/>
    <property type="match status" value="2"/>
</dbReference>
<keyword evidence="1" id="KW-0472">Membrane</keyword>
<evidence type="ECO:0000313" key="3">
    <source>
        <dbReference type="Proteomes" id="UP000276634"/>
    </source>
</evidence>
<feature type="transmembrane region" description="Helical" evidence="1">
    <location>
        <begin position="338"/>
        <end position="364"/>
    </location>
</feature>
<dbReference type="OrthoDB" id="5287122at2"/>
<dbReference type="Gene3D" id="3.30.2090.10">
    <property type="entry name" value="Multidrug efflux transporter AcrB TolC docking domain, DN and DC subdomains"/>
    <property type="match status" value="2"/>
</dbReference>
<feature type="transmembrane region" description="Helical" evidence="1">
    <location>
        <begin position="376"/>
        <end position="399"/>
    </location>
</feature>
<dbReference type="GO" id="GO:0042910">
    <property type="term" value="F:xenobiotic transmembrane transporter activity"/>
    <property type="evidence" value="ECO:0007669"/>
    <property type="project" value="TreeGrafter"/>
</dbReference>
<feature type="transmembrane region" description="Helical" evidence="1">
    <location>
        <begin position="520"/>
        <end position="542"/>
    </location>
</feature>
<dbReference type="PANTHER" id="PTHR32063:SF33">
    <property type="entry name" value="RND SUPERFAMILY EFFLUX PUMP PERMEASE COMPONENT"/>
    <property type="match status" value="1"/>
</dbReference>
<evidence type="ECO:0000313" key="2">
    <source>
        <dbReference type="EMBL" id="ROR34415.1"/>
    </source>
</evidence>
<proteinExistence type="predicted"/>
<dbReference type="SUPFAM" id="SSF82693">
    <property type="entry name" value="Multidrug efflux transporter AcrB pore domain, PN1, PN2, PC1 and PC2 subdomains"/>
    <property type="match status" value="2"/>
</dbReference>
<feature type="transmembrane region" description="Helical" evidence="1">
    <location>
        <begin position="425"/>
        <end position="447"/>
    </location>
</feature>
<name>A0A3N1Y6K8_9GAMM</name>
<dbReference type="GO" id="GO:0005886">
    <property type="term" value="C:plasma membrane"/>
    <property type="evidence" value="ECO:0007669"/>
    <property type="project" value="TreeGrafter"/>
</dbReference>
<dbReference type="PRINTS" id="PR00702">
    <property type="entry name" value="ACRIFLAVINRP"/>
</dbReference>
<dbReference type="PANTHER" id="PTHR32063">
    <property type="match status" value="1"/>
</dbReference>
<dbReference type="RefSeq" id="WP_123399563.1">
    <property type="nucleotide sequence ID" value="NZ_RJVI01000001.1"/>
</dbReference>
<dbReference type="Gene3D" id="3.30.70.1430">
    <property type="entry name" value="Multidrug efflux transporter AcrB pore domain"/>
    <property type="match status" value="2"/>
</dbReference>
<dbReference type="Gene3D" id="3.30.70.1320">
    <property type="entry name" value="Multidrug efflux transporter AcrB pore domain like"/>
    <property type="match status" value="1"/>
</dbReference>
<feature type="transmembrane region" description="Helical" evidence="1">
    <location>
        <begin position="967"/>
        <end position="988"/>
    </location>
</feature>
<sequence length="1043" mass="112120">MIAWFARNEVAANLLMAAIMALGLWSLAGRLPLEVFPAIERDVVEVAVAVPGATPREVEEGVVTRIEEAVADLEGIARIASYAYEGAGRVSVEVEEGTDPRELLDEIRNRVDAITAFPAEAERPRYAVSVSRREVISVVVSGALGEDALRRIAEQVRDELARLPGVAAVELAAVRPRELAIEVPEAALDRLGLTLDEVVEAVRRHALDLPAGSLRTPGAEILLSTRAQPRSAEGFAAIPVLADAEGGLVRLGEIATVRDGFEETPLETRFDGRPALVLDVYRSARGSAIEVGRAVRDYVAAAQARLPEGVRIDYWRDRSRIVRLRLETLAKSAWQGGLVVFVLLALFLRVAVAVWVCLGIPVAFLGTLALLPDLGITLNIISLFGFILMLGVVVDDAIVTGENIYAHLRRGEAPLQAAVAGTREVAVPVTFGMLTTAAAFAPLMMVPGVRGQLFAQIALVAIVALVFSWLESKLILPAHMRHVRARETAPSAWARLQHAVADGLEAWVARAYGPFLARVLAWRYAALALFVAVSVAVLAIAASGRYGFTYFPRVASEVAQATLQMEPGTPAEVTAAEIARIAAAAAELEARYTDPASGESVIRHILVRTGATASGGSPGRRGGSPTLGQVALELVPPEERTVAVTTPELVQAWRRLIGDVPGARSLTFRAEIGRSSDPIEIELSGPDLAALRAVAAQVRGRLAGYAGVFDIEDDFDRGQPEIELRLRPQAARYGLDAATVARQVRAAFHGAEVQRLQRGRDEVRVMVRHPEAERRSVATLERLRIRTPDGAAVPLARVAELHLGRGLTTIRHLDRRRVVTVHADADKGRVDLNAVARDLAPFLDGLAARHPGLAWRFGGELAEQRETFGRLAAGTALLLFAIYALLAIPLRSYVQPLIVMLVIPFSLVGAFLGHVLMGMDLSIMSVMGLLALAGVVVNDSLVLVDWTNRHRARGMALAEAVRAAGVARFRPILLTSLTTFGGLAPIIFERSTQAQFLIPMAVSLGFGVLYATLLSLVLVPVGYLILEDLRRLVAGLRPAPARP</sequence>
<dbReference type="InterPro" id="IPR027463">
    <property type="entry name" value="AcrB_DN_DC_subdom"/>
</dbReference>
<feature type="transmembrane region" description="Helical" evidence="1">
    <location>
        <begin position="1000"/>
        <end position="1026"/>
    </location>
</feature>
<dbReference type="Gene3D" id="3.30.70.1440">
    <property type="entry name" value="Multidrug efflux transporter AcrB pore domain"/>
    <property type="match status" value="1"/>
</dbReference>
<dbReference type="EMBL" id="RJVI01000001">
    <property type="protein sequence ID" value="ROR34415.1"/>
    <property type="molecule type" value="Genomic_DNA"/>
</dbReference>
<keyword evidence="1" id="KW-1133">Transmembrane helix</keyword>
<dbReference type="InterPro" id="IPR001036">
    <property type="entry name" value="Acrflvin-R"/>
</dbReference>
<evidence type="ECO:0000256" key="1">
    <source>
        <dbReference type="SAM" id="Phobius"/>
    </source>
</evidence>
<dbReference type="Pfam" id="PF00873">
    <property type="entry name" value="ACR_tran"/>
    <property type="match status" value="1"/>
</dbReference>
<protein>
    <submittedName>
        <fullName evidence="2">Multidrug efflux pump subunit AcrB</fullName>
    </submittedName>
</protein>
<keyword evidence="1" id="KW-0812">Transmembrane</keyword>
<organism evidence="2 3">
    <name type="scientific">Inmirania thermothiophila</name>
    <dbReference type="NCBI Taxonomy" id="1750597"/>
    <lineage>
        <taxon>Bacteria</taxon>
        <taxon>Pseudomonadati</taxon>
        <taxon>Pseudomonadota</taxon>
        <taxon>Gammaproteobacteria</taxon>
        <taxon>Chromatiales</taxon>
        <taxon>Ectothiorhodospiraceae</taxon>
        <taxon>Inmirania</taxon>
    </lineage>
</organism>
<dbReference type="Proteomes" id="UP000276634">
    <property type="component" value="Unassembled WGS sequence"/>
</dbReference>
<comment type="caution">
    <text evidence="2">The sequence shown here is derived from an EMBL/GenBank/DDBJ whole genome shotgun (WGS) entry which is preliminary data.</text>
</comment>
<gene>
    <name evidence="2" type="ORF">EDC57_0311</name>
</gene>
<dbReference type="SUPFAM" id="SSF82866">
    <property type="entry name" value="Multidrug efflux transporter AcrB transmembrane domain"/>
    <property type="match status" value="2"/>
</dbReference>
<feature type="transmembrane region" description="Helical" evidence="1">
    <location>
        <begin position="12"/>
        <end position="31"/>
    </location>
</feature>
<feature type="transmembrane region" description="Helical" evidence="1">
    <location>
        <begin position="923"/>
        <end position="946"/>
    </location>
</feature>
<reference evidence="2 3" key="1">
    <citation type="submission" date="2018-11" db="EMBL/GenBank/DDBJ databases">
        <title>Genomic Encyclopedia of Type Strains, Phase IV (KMG-IV): sequencing the most valuable type-strain genomes for metagenomic binning, comparative biology and taxonomic classification.</title>
        <authorList>
            <person name="Goeker M."/>
        </authorList>
    </citation>
    <scope>NUCLEOTIDE SEQUENCE [LARGE SCALE GENOMIC DNA]</scope>
    <source>
        <strain evidence="2 3">DSM 100275</strain>
    </source>
</reference>
<dbReference type="SUPFAM" id="SSF82714">
    <property type="entry name" value="Multidrug efflux transporter AcrB TolC docking domain, DN and DC subdomains"/>
    <property type="match status" value="2"/>
</dbReference>
<accession>A0A3N1Y6K8</accession>
<feature type="transmembrane region" description="Helical" evidence="1">
    <location>
        <begin position="453"/>
        <end position="476"/>
    </location>
</feature>